<proteinExistence type="predicted"/>
<sequence>MYILRVVFPANVFVVALATLLSIRFGTSLDTSNLLVAALAHSLHHAYYFASNDK</sequence>
<keyword evidence="2" id="KW-1185">Reference proteome</keyword>
<gene>
    <name evidence="1" type="ORF">BV25DRAFT_1812305</name>
</gene>
<organism evidence="1 2">
    <name type="scientific">Artomyces pyxidatus</name>
    <dbReference type="NCBI Taxonomy" id="48021"/>
    <lineage>
        <taxon>Eukaryota</taxon>
        <taxon>Fungi</taxon>
        <taxon>Dikarya</taxon>
        <taxon>Basidiomycota</taxon>
        <taxon>Agaricomycotina</taxon>
        <taxon>Agaricomycetes</taxon>
        <taxon>Russulales</taxon>
        <taxon>Auriscalpiaceae</taxon>
        <taxon>Artomyces</taxon>
    </lineage>
</organism>
<evidence type="ECO:0000313" key="1">
    <source>
        <dbReference type="EMBL" id="KAI0057505.1"/>
    </source>
</evidence>
<name>A0ACB8SN21_9AGAM</name>
<accession>A0ACB8SN21</accession>
<dbReference type="EMBL" id="MU277246">
    <property type="protein sequence ID" value="KAI0057505.1"/>
    <property type="molecule type" value="Genomic_DNA"/>
</dbReference>
<comment type="caution">
    <text evidence="1">The sequence shown here is derived from an EMBL/GenBank/DDBJ whole genome shotgun (WGS) entry which is preliminary data.</text>
</comment>
<evidence type="ECO:0000313" key="2">
    <source>
        <dbReference type="Proteomes" id="UP000814140"/>
    </source>
</evidence>
<dbReference type="Proteomes" id="UP000814140">
    <property type="component" value="Unassembled WGS sequence"/>
</dbReference>
<protein>
    <submittedName>
        <fullName evidence="1">Uncharacterized protein</fullName>
    </submittedName>
</protein>
<reference evidence="1" key="2">
    <citation type="journal article" date="2022" name="New Phytol.">
        <title>Evolutionary transition to the ectomycorrhizal habit in the genomes of a hyperdiverse lineage of mushroom-forming fungi.</title>
        <authorList>
            <person name="Looney B."/>
            <person name="Miyauchi S."/>
            <person name="Morin E."/>
            <person name="Drula E."/>
            <person name="Courty P.E."/>
            <person name="Kohler A."/>
            <person name="Kuo A."/>
            <person name="LaButti K."/>
            <person name="Pangilinan J."/>
            <person name="Lipzen A."/>
            <person name="Riley R."/>
            <person name="Andreopoulos W."/>
            <person name="He G."/>
            <person name="Johnson J."/>
            <person name="Nolan M."/>
            <person name="Tritt A."/>
            <person name="Barry K.W."/>
            <person name="Grigoriev I.V."/>
            <person name="Nagy L.G."/>
            <person name="Hibbett D."/>
            <person name="Henrissat B."/>
            <person name="Matheny P.B."/>
            <person name="Labbe J."/>
            <person name="Martin F.M."/>
        </authorList>
    </citation>
    <scope>NUCLEOTIDE SEQUENCE</scope>
    <source>
        <strain evidence="1">HHB10654</strain>
    </source>
</reference>
<reference evidence="1" key="1">
    <citation type="submission" date="2021-03" db="EMBL/GenBank/DDBJ databases">
        <authorList>
            <consortium name="DOE Joint Genome Institute"/>
            <person name="Ahrendt S."/>
            <person name="Looney B.P."/>
            <person name="Miyauchi S."/>
            <person name="Morin E."/>
            <person name="Drula E."/>
            <person name="Courty P.E."/>
            <person name="Chicoki N."/>
            <person name="Fauchery L."/>
            <person name="Kohler A."/>
            <person name="Kuo A."/>
            <person name="Labutti K."/>
            <person name="Pangilinan J."/>
            <person name="Lipzen A."/>
            <person name="Riley R."/>
            <person name="Andreopoulos W."/>
            <person name="He G."/>
            <person name="Johnson J."/>
            <person name="Barry K.W."/>
            <person name="Grigoriev I.V."/>
            <person name="Nagy L."/>
            <person name="Hibbett D."/>
            <person name="Henrissat B."/>
            <person name="Matheny P.B."/>
            <person name="Labbe J."/>
            <person name="Martin F."/>
        </authorList>
    </citation>
    <scope>NUCLEOTIDE SEQUENCE</scope>
    <source>
        <strain evidence="1">HHB10654</strain>
    </source>
</reference>